<reference evidence="3 4" key="1">
    <citation type="submission" date="2019-08" db="EMBL/GenBank/DDBJ databases">
        <title>Genome of Aequorivita antarctica SW49 (type strain).</title>
        <authorList>
            <person name="Bowman J.P."/>
        </authorList>
    </citation>
    <scope>NUCLEOTIDE SEQUENCE [LARGE SCALE GENOMIC DNA]</scope>
    <source>
        <strain evidence="3 4">SW49</strain>
    </source>
</reference>
<dbReference type="Pfam" id="PF20703">
    <property type="entry name" value="nSTAND1"/>
    <property type="match status" value="1"/>
</dbReference>
<keyword evidence="1" id="KW-1133">Transmembrane helix</keyword>
<dbReference type="GO" id="GO:0005524">
    <property type="term" value="F:ATP binding"/>
    <property type="evidence" value="ECO:0007669"/>
    <property type="project" value="UniProtKB-KW"/>
</dbReference>
<comment type="caution">
    <text evidence="3">The sequence shown here is derived from an EMBL/GenBank/DDBJ whole genome shotgun (WGS) entry which is preliminary data.</text>
</comment>
<organism evidence="3 4">
    <name type="scientific">Aequorivita antarctica</name>
    <dbReference type="NCBI Taxonomy" id="153266"/>
    <lineage>
        <taxon>Bacteria</taxon>
        <taxon>Pseudomonadati</taxon>
        <taxon>Bacteroidota</taxon>
        <taxon>Flavobacteriia</taxon>
        <taxon>Flavobacteriales</taxon>
        <taxon>Flavobacteriaceae</taxon>
        <taxon>Aequorivita</taxon>
    </lineage>
</organism>
<sequence>MKKYPFKFLDSYNREDRGIFFGRDEEIAALYEMVFQSSIILVYGASGTGKTSLINCGLAGKFQPHDWLALMVRRENNINKSLEKVLNDAGGKISSLTEEFNWSDEWSDDVKKTAPQLTPIGKSIKAIYQKSFRPVYLIFDQFEELFILGSASEQELFIQTVKDILQSEQPVKMIFAIREEYLGHLFEFERAVPQLLQKKLRIEPMNLEKVKQVIIGAAEHEDSNISIKQGESDQVAEGIFDKIKGNEKSRTIQLPFLQVFLDKFYLKITEDKKRKAEAEFNVQALNEMGEIGDILVNFLEEQVSSISQKLKGKYPSLNVDRTWAILSPFSTLEGTKEPINKEELYERLPDYDTGLIDDVVDAFTNSRILRYNEGADMFEIAHDALAKPIAEKRSVEETALLEIKRLIESQVAVKEEAREYFTEKQLVFIEPYVEKFNVGEEEQKWITKSEEFNKQTHNKELVKTRKRLRTLYSLLGGAMIALVVAVVSYFNSKESEDIATKALDQSNTEQQARTKAQSAKDAYEFKSLESRANIILEVNGCPSAIVKKMDSLLALHSNNLQWQKKIDSIKIVQKQKNCK</sequence>
<dbReference type="RefSeq" id="WP_111844115.1">
    <property type="nucleotide sequence ID" value="NZ_UEGI01000004.1"/>
</dbReference>
<keyword evidence="4" id="KW-1185">Reference proteome</keyword>
<dbReference type="AlphaFoldDB" id="A0A5C6YXN3"/>
<evidence type="ECO:0000259" key="2">
    <source>
        <dbReference type="Pfam" id="PF20703"/>
    </source>
</evidence>
<dbReference type="SUPFAM" id="SSF52540">
    <property type="entry name" value="P-loop containing nucleoside triphosphate hydrolases"/>
    <property type="match status" value="1"/>
</dbReference>
<protein>
    <submittedName>
        <fullName evidence="3">ATP-binding protein</fullName>
    </submittedName>
</protein>
<dbReference type="OrthoDB" id="1090410at2"/>
<keyword evidence="3" id="KW-0547">Nucleotide-binding</keyword>
<evidence type="ECO:0000313" key="4">
    <source>
        <dbReference type="Proteomes" id="UP000321497"/>
    </source>
</evidence>
<keyword evidence="3" id="KW-0067">ATP-binding</keyword>
<proteinExistence type="predicted"/>
<dbReference type="Gene3D" id="3.40.50.300">
    <property type="entry name" value="P-loop containing nucleotide triphosphate hydrolases"/>
    <property type="match status" value="1"/>
</dbReference>
<dbReference type="Proteomes" id="UP000321497">
    <property type="component" value="Unassembled WGS sequence"/>
</dbReference>
<evidence type="ECO:0000313" key="3">
    <source>
        <dbReference type="EMBL" id="TXD72355.1"/>
    </source>
</evidence>
<gene>
    <name evidence="3" type="ORF">ESU54_13115</name>
</gene>
<keyword evidence="1" id="KW-0472">Membrane</keyword>
<dbReference type="EMBL" id="VORT01000009">
    <property type="protein sequence ID" value="TXD72355.1"/>
    <property type="molecule type" value="Genomic_DNA"/>
</dbReference>
<dbReference type="InterPro" id="IPR049052">
    <property type="entry name" value="nSTAND1"/>
</dbReference>
<feature type="transmembrane region" description="Helical" evidence="1">
    <location>
        <begin position="471"/>
        <end position="490"/>
    </location>
</feature>
<evidence type="ECO:0000256" key="1">
    <source>
        <dbReference type="SAM" id="Phobius"/>
    </source>
</evidence>
<keyword evidence="1" id="KW-0812">Transmembrane</keyword>
<dbReference type="InterPro" id="IPR027417">
    <property type="entry name" value="P-loop_NTPase"/>
</dbReference>
<feature type="domain" description="Novel STAND NTPase 1" evidence="2">
    <location>
        <begin position="5"/>
        <end position="386"/>
    </location>
</feature>
<accession>A0A5C6YXN3</accession>
<name>A0A5C6YXN3_9FLAO</name>